<feature type="region of interest" description="Disordered" evidence="1">
    <location>
        <begin position="51"/>
        <end position="72"/>
    </location>
</feature>
<gene>
    <name evidence="2" type="ORF">SAMN02745857_02755</name>
</gene>
<dbReference type="AlphaFoldDB" id="A0A1W1XTJ7"/>
<organism evidence="2 3">
    <name type="scientific">Andreprevotia lacus DSM 23236</name>
    <dbReference type="NCBI Taxonomy" id="1121001"/>
    <lineage>
        <taxon>Bacteria</taxon>
        <taxon>Pseudomonadati</taxon>
        <taxon>Pseudomonadota</taxon>
        <taxon>Betaproteobacteria</taxon>
        <taxon>Neisseriales</taxon>
        <taxon>Chitinibacteraceae</taxon>
        <taxon>Andreprevotia</taxon>
    </lineage>
</organism>
<dbReference type="Proteomes" id="UP000192761">
    <property type="component" value="Unassembled WGS sequence"/>
</dbReference>
<dbReference type="STRING" id="1121001.SAMN02745857_02755"/>
<dbReference type="RefSeq" id="WP_084091389.1">
    <property type="nucleotide sequence ID" value="NZ_FWXD01000016.1"/>
</dbReference>
<evidence type="ECO:0000313" key="2">
    <source>
        <dbReference type="EMBL" id="SMC27217.1"/>
    </source>
</evidence>
<name>A0A1W1XTJ7_9NEIS</name>
<dbReference type="EMBL" id="FWXD01000016">
    <property type="protein sequence ID" value="SMC27217.1"/>
    <property type="molecule type" value="Genomic_DNA"/>
</dbReference>
<keyword evidence="3" id="KW-1185">Reference proteome</keyword>
<protein>
    <submittedName>
        <fullName evidence="2">Uncharacterized protein</fullName>
    </submittedName>
</protein>
<accession>A0A1W1XTJ7</accession>
<proteinExistence type="predicted"/>
<evidence type="ECO:0000313" key="3">
    <source>
        <dbReference type="Proteomes" id="UP000192761"/>
    </source>
</evidence>
<reference evidence="2 3" key="1">
    <citation type="submission" date="2017-04" db="EMBL/GenBank/DDBJ databases">
        <authorList>
            <person name="Afonso C.L."/>
            <person name="Miller P.J."/>
            <person name="Scott M.A."/>
            <person name="Spackman E."/>
            <person name="Goraichik I."/>
            <person name="Dimitrov K.M."/>
            <person name="Suarez D.L."/>
            <person name="Swayne D.E."/>
        </authorList>
    </citation>
    <scope>NUCLEOTIDE SEQUENCE [LARGE SCALE GENOMIC DNA]</scope>
    <source>
        <strain evidence="2 3">DSM 23236</strain>
    </source>
</reference>
<sequence>MSRYFDWTYNYLPGAIVGSYEATQLLAATRRGFELTEADYQTTLQSFATRAPLDSPQLSGTPRGPHAQAGDNSTQLATTGWVVQAVNLQGIAASDQLAWARQMRRARLAFWNLL</sequence>
<dbReference type="OrthoDB" id="8781951at2"/>
<evidence type="ECO:0000256" key="1">
    <source>
        <dbReference type="SAM" id="MobiDB-lite"/>
    </source>
</evidence>